<organism evidence="3 4">
    <name type="scientific">Vitrella brassicaformis (strain CCMP3155)</name>
    <dbReference type="NCBI Taxonomy" id="1169540"/>
    <lineage>
        <taxon>Eukaryota</taxon>
        <taxon>Sar</taxon>
        <taxon>Alveolata</taxon>
        <taxon>Colpodellida</taxon>
        <taxon>Vitrellaceae</taxon>
        <taxon>Vitrella</taxon>
    </lineage>
</organism>
<proteinExistence type="predicted"/>
<evidence type="ECO:0000313" key="3">
    <source>
        <dbReference type="EMBL" id="CEM09340.1"/>
    </source>
</evidence>
<evidence type="ECO:0000259" key="2">
    <source>
        <dbReference type="Pfam" id="PF13639"/>
    </source>
</evidence>
<feature type="compositionally biased region" description="Gly residues" evidence="1">
    <location>
        <begin position="345"/>
        <end position="354"/>
    </location>
</feature>
<evidence type="ECO:0000256" key="1">
    <source>
        <dbReference type="SAM" id="MobiDB-lite"/>
    </source>
</evidence>
<evidence type="ECO:0000313" key="4">
    <source>
        <dbReference type="Proteomes" id="UP000041254"/>
    </source>
</evidence>
<dbReference type="OrthoDB" id="9984778at2759"/>
<reference evidence="3 4" key="1">
    <citation type="submission" date="2014-11" db="EMBL/GenBank/DDBJ databases">
        <authorList>
            <person name="Zhu J."/>
            <person name="Qi W."/>
            <person name="Song R."/>
        </authorList>
    </citation>
    <scope>NUCLEOTIDE SEQUENCE [LARGE SCALE GENOMIC DNA]</scope>
</reference>
<sequence>MSEVSTRDAVCDDTPADLSTPDTTPESRWASVSWPFEERSVRRRGYISLLEGVCSAVTYCYLSVRIMCEYCLVMRRYSKVLYFREHVLEVCTRAERDVMFLRLGTQHLQRIVRLLEAKPTLSKTPPPTSSAAHHQQQASGGPALLHAARKAANISSAAETAQLHLLGVSLQRLEWVTAELHRCDDRVELILSLDEGGVAQCADSLAFRRATECHQRLAKRLGRMLKRANESQRFLRSLQEECNVLETTLTECVESFGRQLPLRVRKTASLDPTDICMICLEANWAPSPPESHRCRAVYLEPPIESYALQGKSWGVRRRQPRRVHLVGVEADWTDCTIEDPAADGGCHGGSGGGDGDADSQTSNSIHEERSRAWVRPPSAEEEEDYRPVDLRCGHLFHKACLQGWVCQSGRCPCCGEDLLPAILEDAS</sequence>
<protein>
    <recommendedName>
        <fullName evidence="2">RING-type domain-containing protein</fullName>
    </recommendedName>
</protein>
<dbReference type="InterPro" id="IPR001841">
    <property type="entry name" value="Znf_RING"/>
</dbReference>
<accession>A0A0G4FAE3</accession>
<keyword evidence="4" id="KW-1185">Reference proteome</keyword>
<dbReference type="InParanoid" id="A0A0G4FAE3"/>
<dbReference type="AlphaFoldDB" id="A0A0G4FAE3"/>
<feature type="region of interest" description="Disordered" evidence="1">
    <location>
        <begin position="1"/>
        <end position="24"/>
    </location>
</feature>
<feature type="region of interest" description="Disordered" evidence="1">
    <location>
        <begin position="343"/>
        <end position="380"/>
    </location>
</feature>
<feature type="compositionally biased region" description="Basic and acidic residues" evidence="1">
    <location>
        <begin position="1"/>
        <end position="10"/>
    </location>
</feature>
<dbReference type="VEuPathDB" id="CryptoDB:Vbra_4252"/>
<dbReference type="Pfam" id="PF13639">
    <property type="entry name" value="zf-RING_2"/>
    <property type="match status" value="1"/>
</dbReference>
<dbReference type="InterPro" id="IPR013083">
    <property type="entry name" value="Znf_RING/FYVE/PHD"/>
</dbReference>
<feature type="domain" description="RING-type" evidence="2">
    <location>
        <begin position="384"/>
        <end position="414"/>
    </location>
</feature>
<dbReference type="Gene3D" id="3.30.40.10">
    <property type="entry name" value="Zinc/RING finger domain, C3HC4 (zinc finger)"/>
    <property type="match status" value="1"/>
</dbReference>
<dbReference type="EMBL" id="CDMY01000395">
    <property type="protein sequence ID" value="CEM09340.1"/>
    <property type="molecule type" value="Genomic_DNA"/>
</dbReference>
<dbReference type="SUPFAM" id="SSF57850">
    <property type="entry name" value="RING/U-box"/>
    <property type="match status" value="1"/>
</dbReference>
<dbReference type="Proteomes" id="UP000041254">
    <property type="component" value="Unassembled WGS sequence"/>
</dbReference>
<name>A0A0G4FAE3_VITBC</name>
<gene>
    <name evidence="3" type="ORF">Vbra_4252</name>
</gene>